<dbReference type="RefSeq" id="WP_377522009.1">
    <property type="nucleotide sequence ID" value="NZ_JBHTLD010000002.1"/>
</dbReference>
<accession>A0ABW3SK92</accession>
<dbReference type="EMBL" id="JBHTLD010000002">
    <property type="protein sequence ID" value="MFD1184660.1"/>
    <property type="molecule type" value="Genomic_DNA"/>
</dbReference>
<dbReference type="Proteomes" id="UP001597094">
    <property type="component" value="Unassembled WGS sequence"/>
</dbReference>
<organism evidence="1 2">
    <name type="scientific">Pontibacter rugosus</name>
    <dbReference type="NCBI Taxonomy" id="1745966"/>
    <lineage>
        <taxon>Bacteria</taxon>
        <taxon>Pseudomonadati</taxon>
        <taxon>Bacteroidota</taxon>
        <taxon>Cytophagia</taxon>
        <taxon>Cytophagales</taxon>
        <taxon>Hymenobacteraceae</taxon>
        <taxon>Pontibacter</taxon>
    </lineage>
</organism>
<proteinExistence type="predicted"/>
<comment type="caution">
    <text evidence="1">The sequence shown here is derived from an EMBL/GenBank/DDBJ whole genome shotgun (WGS) entry which is preliminary data.</text>
</comment>
<gene>
    <name evidence="1" type="ORF">ACFQ2O_00485</name>
</gene>
<sequence>MAPCVGPEASIHLLLLLLWVSAFPGNFTSFYTCFILEAASLDGVTWDVLLMCSRMEKL</sequence>
<name>A0ABW3SK92_9BACT</name>
<evidence type="ECO:0000313" key="1">
    <source>
        <dbReference type="EMBL" id="MFD1184660.1"/>
    </source>
</evidence>
<evidence type="ECO:0000313" key="2">
    <source>
        <dbReference type="Proteomes" id="UP001597094"/>
    </source>
</evidence>
<keyword evidence="2" id="KW-1185">Reference proteome</keyword>
<protein>
    <submittedName>
        <fullName evidence="1">Uncharacterized protein</fullName>
    </submittedName>
</protein>
<reference evidence="2" key="1">
    <citation type="journal article" date="2019" name="Int. J. Syst. Evol. Microbiol.">
        <title>The Global Catalogue of Microorganisms (GCM) 10K type strain sequencing project: providing services to taxonomists for standard genome sequencing and annotation.</title>
        <authorList>
            <consortium name="The Broad Institute Genomics Platform"/>
            <consortium name="The Broad Institute Genome Sequencing Center for Infectious Disease"/>
            <person name="Wu L."/>
            <person name="Ma J."/>
        </authorList>
    </citation>
    <scope>NUCLEOTIDE SEQUENCE [LARGE SCALE GENOMIC DNA]</scope>
    <source>
        <strain evidence="2">JCM 31319</strain>
    </source>
</reference>